<organism evidence="1 2">
    <name type="scientific">Ascobolus immersus RN42</name>
    <dbReference type="NCBI Taxonomy" id="1160509"/>
    <lineage>
        <taxon>Eukaryota</taxon>
        <taxon>Fungi</taxon>
        <taxon>Dikarya</taxon>
        <taxon>Ascomycota</taxon>
        <taxon>Pezizomycotina</taxon>
        <taxon>Pezizomycetes</taxon>
        <taxon>Pezizales</taxon>
        <taxon>Ascobolaceae</taxon>
        <taxon>Ascobolus</taxon>
    </lineage>
</organism>
<keyword evidence="2" id="KW-1185">Reference proteome</keyword>
<evidence type="ECO:0000313" key="2">
    <source>
        <dbReference type="Proteomes" id="UP000275078"/>
    </source>
</evidence>
<name>A0A3N4I4S6_ASCIM</name>
<sequence length="173" mass="19329">MLRLKKLLSSHFKGVRPLGLVGTGMTVESCYELGRRSWSLVFGRDESRMFSVVIGDGTRLAPACIVQYWAFAAGKRNTQRLWNSSRHAGMYDLGGNRRFAANDGTGARYNRFYSRFCDGELGKDQPHRAVKTTSLAEFTDANLADLSYTGIFLLRRCLRGAPNLRLPTVLAKS</sequence>
<accession>A0A3N4I4S6</accession>
<evidence type="ECO:0000313" key="1">
    <source>
        <dbReference type="EMBL" id="RPA80467.1"/>
    </source>
</evidence>
<proteinExistence type="predicted"/>
<protein>
    <submittedName>
        <fullName evidence="1">Uncharacterized protein</fullName>
    </submittedName>
</protein>
<dbReference type="EMBL" id="ML119688">
    <property type="protein sequence ID" value="RPA80467.1"/>
    <property type="molecule type" value="Genomic_DNA"/>
</dbReference>
<dbReference type="Proteomes" id="UP000275078">
    <property type="component" value="Unassembled WGS sequence"/>
</dbReference>
<gene>
    <name evidence="1" type="ORF">BJ508DRAFT_307465</name>
</gene>
<dbReference type="AlphaFoldDB" id="A0A3N4I4S6"/>
<reference evidence="1 2" key="1">
    <citation type="journal article" date="2018" name="Nat. Ecol. Evol.">
        <title>Pezizomycetes genomes reveal the molecular basis of ectomycorrhizal truffle lifestyle.</title>
        <authorList>
            <person name="Murat C."/>
            <person name="Payen T."/>
            <person name="Noel B."/>
            <person name="Kuo A."/>
            <person name="Morin E."/>
            <person name="Chen J."/>
            <person name="Kohler A."/>
            <person name="Krizsan K."/>
            <person name="Balestrini R."/>
            <person name="Da Silva C."/>
            <person name="Montanini B."/>
            <person name="Hainaut M."/>
            <person name="Levati E."/>
            <person name="Barry K.W."/>
            <person name="Belfiori B."/>
            <person name="Cichocki N."/>
            <person name="Clum A."/>
            <person name="Dockter R.B."/>
            <person name="Fauchery L."/>
            <person name="Guy J."/>
            <person name="Iotti M."/>
            <person name="Le Tacon F."/>
            <person name="Lindquist E.A."/>
            <person name="Lipzen A."/>
            <person name="Malagnac F."/>
            <person name="Mello A."/>
            <person name="Molinier V."/>
            <person name="Miyauchi S."/>
            <person name="Poulain J."/>
            <person name="Riccioni C."/>
            <person name="Rubini A."/>
            <person name="Sitrit Y."/>
            <person name="Splivallo R."/>
            <person name="Traeger S."/>
            <person name="Wang M."/>
            <person name="Zifcakova L."/>
            <person name="Wipf D."/>
            <person name="Zambonelli A."/>
            <person name="Paolocci F."/>
            <person name="Nowrousian M."/>
            <person name="Ottonello S."/>
            <person name="Baldrian P."/>
            <person name="Spatafora J.W."/>
            <person name="Henrissat B."/>
            <person name="Nagy L.G."/>
            <person name="Aury J.M."/>
            <person name="Wincker P."/>
            <person name="Grigoriev I.V."/>
            <person name="Bonfante P."/>
            <person name="Martin F.M."/>
        </authorList>
    </citation>
    <scope>NUCLEOTIDE SEQUENCE [LARGE SCALE GENOMIC DNA]</scope>
    <source>
        <strain evidence="1 2">RN42</strain>
    </source>
</reference>